<dbReference type="GO" id="GO:0016020">
    <property type="term" value="C:membrane"/>
    <property type="evidence" value="ECO:0007669"/>
    <property type="project" value="UniProtKB-SubCell"/>
</dbReference>
<evidence type="ECO:0000259" key="7">
    <source>
        <dbReference type="PROSITE" id="PS50222"/>
    </source>
</evidence>
<dbReference type="Gene3D" id="1.10.238.10">
    <property type="entry name" value="EF-hand"/>
    <property type="match status" value="1"/>
</dbReference>
<evidence type="ECO:0000256" key="3">
    <source>
        <dbReference type="ARBA" id="ARBA00022837"/>
    </source>
</evidence>
<dbReference type="PROSITE" id="PS00018">
    <property type="entry name" value="EF_HAND_1"/>
    <property type="match status" value="1"/>
</dbReference>
<keyword evidence="9" id="KW-1185">Reference proteome</keyword>
<feature type="transmembrane region" description="Helical" evidence="6">
    <location>
        <begin position="201"/>
        <end position="226"/>
    </location>
</feature>
<dbReference type="EMBL" id="GG680339">
    <property type="protein sequence ID" value="EER06840.1"/>
    <property type="molecule type" value="Genomic_DNA"/>
</dbReference>
<dbReference type="CDD" id="cd00051">
    <property type="entry name" value="EFh"/>
    <property type="match status" value="1"/>
</dbReference>
<keyword evidence="5 6" id="KW-0472">Membrane</keyword>
<feature type="domain" description="EF-hand" evidence="7">
    <location>
        <begin position="250"/>
        <end position="285"/>
    </location>
</feature>
<dbReference type="InterPro" id="IPR002048">
    <property type="entry name" value="EF_hand_dom"/>
</dbReference>
<name>C5L8Y2_PERM5</name>
<dbReference type="GeneID" id="9056867"/>
<dbReference type="InterPro" id="IPR027359">
    <property type="entry name" value="Volt_channel_dom_sf"/>
</dbReference>
<organism evidence="9">
    <name type="scientific">Perkinsus marinus (strain ATCC 50983 / TXsc)</name>
    <dbReference type="NCBI Taxonomy" id="423536"/>
    <lineage>
        <taxon>Eukaryota</taxon>
        <taxon>Sar</taxon>
        <taxon>Alveolata</taxon>
        <taxon>Perkinsozoa</taxon>
        <taxon>Perkinsea</taxon>
        <taxon>Perkinsida</taxon>
        <taxon>Perkinsidae</taxon>
        <taxon>Perkinsus</taxon>
    </lineage>
</organism>
<comment type="subcellular location">
    <subcellularLocation>
        <location evidence="1">Membrane</location>
        <topology evidence="1">Multi-pass membrane protein</topology>
    </subcellularLocation>
</comment>
<evidence type="ECO:0000256" key="6">
    <source>
        <dbReference type="SAM" id="Phobius"/>
    </source>
</evidence>
<evidence type="ECO:0000256" key="1">
    <source>
        <dbReference type="ARBA" id="ARBA00004141"/>
    </source>
</evidence>
<evidence type="ECO:0000256" key="5">
    <source>
        <dbReference type="ARBA" id="ARBA00023136"/>
    </source>
</evidence>
<dbReference type="AlphaFoldDB" id="C5L8Y2"/>
<dbReference type="SMART" id="SM00054">
    <property type="entry name" value="EFh"/>
    <property type="match status" value="2"/>
</dbReference>
<accession>C5L8Y2</accession>
<dbReference type="InterPro" id="IPR011992">
    <property type="entry name" value="EF-hand-dom_pair"/>
</dbReference>
<dbReference type="Proteomes" id="UP000007800">
    <property type="component" value="Unassembled WGS sequence"/>
</dbReference>
<keyword evidence="3" id="KW-0106">Calcium</keyword>
<reference evidence="8 9" key="1">
    <citation type="submission" date="2008-07" db="EMBL/GenBank/DDBJ databases">
        <authorList>
            <person name="El-Sayed N."/>
            <person name="Caler E."/>
            <person name="Inman J."/>
            <person name="Amedeo P."/>
            <person name="Hass B."/>
            <person name="Wortman J."/>
        </authorList>
    </citation>
    <scope>NUCLEOTIDE SEQUENCE [LARGE SCALE GENOMIC DNA]</scope>
    <source>
        <strain evidence="9">ATCC 50983 / TXsc</strain>
    </source>
</reference>
<dbReference type="InParanoid" id="C5L8Y2"/>
<dbReference type="Gene3D" id="1.20.120.350">
    <property type="entry name" value="Voltage-gated potassium channels. Chain C"/>
    <property type="match status" value="1"/>
</dbReference>
<dbReference type="InterPro" id="IPR018247">
    <property type="entry name" value="EF_Hand_1_Ca_BS"/>
</dbReference>
<dbReference type="PROSITE" id="PS50222">
    <property type="entry name" value="EF_HAND_2"/>
    <property type="match status" value="1"/>
</dbReference>
<evidence type="ECO:0000313" key="8">
    <source>
        <dbReference type="EMBL" id="EER06840.1"/>
    </source>
</evidence>
<proteinExistence type="predicted"/>
<keyword evidence="4 6" id="KW-1133">Transmembrane helix</keyword>
<dbReference type="SUPFAM" id="SSF47473">
    <property type="entry name" value="EF-hand"/>
    <property type="match status" value="1"/>
</dbReference>
<protein>
    <recommendedName>
        <fullName evidence="7">EF-hand domain-containing protein</fullName>
    </recommendedName>
</protein>
<dbReference type="GO" id="GO:0005509">
    <property type="term" value="F:calcium ion binding"/>
    <property type="evidence" value="ECO:0007669"/>
    <property type="project" value="InterPro"/>
</dbReference>
<sequence>MGANDVNPFGKSNRSYSKSPFYSSGKSRSYHAKKRSKASWVELLNGWCGITAVPWDQIRNRIQAARDDRKLDRFRPRYPKIRRIVRAPKFDTISGAVNLLNSLVIGVSTYVRGGFRGVALLVVGNPDMAHKIGLYYPDFPTTLEPMWIDAMQRFLILILVVEFFLRVAAEGLVWFLSISNCIDAFLIWIPGVRPIMHTSLVGFGVILLFIGVSSFVLFNLVTAIVVEQAFSAVSADKELLASMRRSSQQEAVEALKMLFEELDEDGSGELSSQEFTDVLDDPKFIRRLAMLDLDVSELPELFTLFDTGDGMVSTEEFCEGMLLARGGVVSCPLPDMFNCVVYAKTLSEVVEVCGTEQLEERVYLPMLECTDVHIPELMVQMDDAFTDLTVMTQCIKPSLYKKGKIQQNFSKISSES</sequence>
<gene>
    <name evidence="8" type="ORF">Pmar_PMAR002209</name>
</gene>
<dbReference type="RefSeq" id="XP_002775024.1">
    <property type="nucleotide sequence ID" value="XM_002774978.1"/>
</dbReference>
<dbReference type="OrthoDB" id="431647at2759"/>
<keyword evidence="2 6" id="KW-0812">Transmembrane</keyword>
<evidence type="ECO:0000313" key="9">
    <source>
        <dbReference type="Proteomes" id="UP000007800"/>
    </source>
</evidence>
<evidence type="ECO:0000256" key="2">
    <source>
        <dbReference type="ARBA" id="ARBA00022692"/>
    </source>
</evidence>
<evidence type="ECO:0000256" key="4">
    <source>
        <dbReference type="ARBA" id="ARBA00022989"/>
    </source>
</evidence>